<comment type="caution">
    <text evidence="6">The sequence shown here is derived from an EMBL/GenBank/DDBJ whole genome shotgun (WGS) entry which is preliminary data.</text>
</comment>
<dbReference type="Pfam" id="PF05175">
    <property type="entry name" value="MTS"/>
    <property type="match status" value="1"/>
</dbReference>
<keyword evidence="3" id="KW-0949">S-adenosyl-L-methionine</keyword>
<evidence type="ECO:0000313" key="6">
    <source>
        <dbReference type="EMBL" id="MEE2053642.1"/>
    </source>
</evidence>
<dbReference type="CDD" id="cd02440">
    <property type="entry name" value="AdoMet_MTases"/>
    <property type="match status" value="1"/>
</dbReference>
<dbReference type="GO" id="GO:0032259">
    <property type="term" value="P:methylation"/>
    <property type="evidence" value="ECO:0007669"/>
    <property type="project" value="UniProtKB-KW"/>
</dbReference>
<organism evidence="6 7">
    <name type="scientific">Nocardiopsis tropica</name>
    <dbReference type="NCBI Taxonomy" id="109330"/>
    <lineage>
        <taxon>Bacteria</taxon>
        <taxon>Bacillati</taxon>
        <taxon>Actinomycetota</taxon>
        <taxon>Actinomycetes</taxon>
        <taxon>Streptosporangiales</taxon>
        <taxon>Nocardiopsidaceae</taxon>
        <taxon>Nocardiopsis</taxon>
    </lineage>
</organism>
<reference evidence="6 7" key="1">
    <citation type="submission" date="2023-07" db="EMBL/GenBank/DDBJ databases">
        <authorList>
            <person name="Girao M."/>
            <person name="Carvalho M.F."/>
        </authorList>
    </citation>
    <scope>NUCLEOTIDE SEQUENCE [LARGE SCALE GENOMIC DNA]</scope>
    <source>
        <strain evidence="6 7">66/93</strain>
    </source>
</reference>
<dbReference type="InterPro" id="IPR029063">
    <property type="entry name" value="SAM-dependent_MTases_sf"/>
</dbReference>
<proteinExistence type="predicted"/>
<dbReference type="InterPro" id="IPR007848">
    <property type="entry name" value="Small_mtfrase_dom"/>
</dbReference>
<dbReference type="Gene3D" id="3.40.50.150">
    <property type="entry name" value="Vaccinia Virus protein VP39"/>
    <property type="match status" value="1"/>
</dbReference>
<dbReference type="RefSeq" id="WP_330160573.1">
    <property type="nucleotide sequence ID" value="NZ_BAAAJA010000012.1"/>
</dbReference>
<evidence type="ECO:0000256" key="4">
    <source>
        <dbReference type="SAM" id="MobiDB-lite"/>
    </source>
</evidence>
<sequence>MHERVEHSNTRGTTPSPGRGGAAVGTPALSSSAVVAGSTLLVERALAEGRRNFDALGRSWDLLPGVFSPALTSSTGFYTRHLPFPQGGRFLEIGCGAGVTAVQAALSGCAGVTAVDIGPAAAANTARNARRHGVSSRVRVVVGDVFDAVPDTGYDLVFWAIPYVSMPEGYEHPCDLTRAVFDIGHHCCRAYLAGARAVLAPRGRLFLGFGDIGYRDAMEDIAAAHGWRPELLAAERAEPDRHIEHQMFELHDTTRTAEDA</sequence>
<dbReference type="InterPro" id="IPR052190">
    <property type="entry name" value="Euk-Arch_PrmC-MTase"/>
</dbReference>
<feature type="domain" description="Methyltransferase small" evidence="5">
    <location>
        <begin position="63"/>
        <end position="158"/>
    </location>
</feature>
<dbReference type="PANTHER" id="PTHR45875:SF1">
    <property type="entry name" value="METHYLTRANSFERASE N6AMT1"/>
    <property type="match status" value="1"/>
</dbReference>
<evidence type="ECO:0000256" key="3">
    <source>
        <dbReference type="ARBA" id="ARBA00022691"/>
    </source>
</evidence>
<dbReference type="GO" id="GO:0008168">
    <property type="term" value="F:methyltransferase activity"/>
    <property type="evidence" value="ECO:0007669"/>
    <property type="project" value="UniProtKB-KW"/>
</dbReference>
<evidence type="ECO:0000256" key="1">
    <source>
        <dbReference type="ARBA" id="ARBA00022603"/>
    </source>
</evidence>
<accession>A0ABU7KWG9</accession>
<dbReference type="PANTHER" id="PTHR45875">
    <property type="entry name" value="METHYLTRANSFERASE N6AMT1"/>
    <property type="match status" value="1"/>
</dbReference>
<protein>
    <submittedName>
        <fullName evidence="6">Methyltransferase</fullName>
    </submittedName>
</protein>
<dbReference type="SUPFAM" id="SSF53335">
    <property type="entry name" value="S-adenosyl-L-methionine-dependent methyltransferases"/>
    <property type="match status" value="1"/>
</dbReference>
<name>A0ABU7KWG9_9ACTN</name>
<dbReference type="EMBL" id="JAUUCC010000078">
    <property type="protein sequence ID" value="MEE2053642.1"/>
    <property type="molecule type" value="Genomic_DNA"/>
</dbReference>
<evidence type="ECO:0000259" key="5">
    <source>
        <dbReference type="Pfam" id="PF05175"/>
    </source>
</evidence>
<evidence type="ECO:0000313" key="7">
    <source>
        <dbReference type="Proteomes" id="UP001348641"/>
    </source>
</evidence>
<gene>
    <name evidence="6" type="ORF">Q8A49_24385</name>
</gene>
<feature type="region of interest" description="Disordered" evidence="4">
    <location>
        <begin position="1"/>
        <end position="25"/>
    </location>
</feature>
<dbReference type="Proteomes" id="UP001348641">
    <property type="component" value="Unassembled WGS sequence"/>
</dbReference>
<keyword evidence="2" id="KW-0808">Transferase</keyword>
<evidence type="ECO:0000256" key="2">
    <source>
        <dbReference type="ARBA" id="ARBA00022679"/>
    </source>
</evidence>
<keyword evidence="1 6" id="KW-0489">Methyltransferase</keyword>